<gene>
    <name evidence="5" type="ORF">PTSG_09319</name>
</gene>
<dbReference type="GeneID" id="16070127"/>
<dbReference type="OMA" id="QFYSNKA"/>
<accession>F2UMA5</accession>
<feature type="region of interest" description="Disordered" evidence="4">
    <location>
        <begin position="445"/>
        <end position="488"/>
    </location>
</feature>
<dbReference type="PROSITE" id="PS50005">
    <property type="entry name" value="TPR"/>
    <property type="match status" value="3"/>
</dbReference>
<evidence type="ECO:0000313" key="5">
    <source>
        <dbReference type="EMBL" id="EGD78254.1"/>
    </source>
</evidence>
<feature type="compositionally biased region" description="Acidic residues" evidence="4">
    <location>
        <begin position="155"/>
        <end position="164"/>
    </location>
</feature>
<keyword evidence="2 3" id="KW-0802">TPR repeat</keyword>
<feature type="repeat" description="TPR" evidence="3">
    <location>
        <begin position="1203"/>
        <end position="1236"/>
    </location>
</feature>
<dbReference type="InParanoid" id="F2UMA5"/>
<dbReference type="InterPro" id="IPR006597">
    <property type="entry name" value="Sel1-like"/>
</dbReference>
<dbReference type="Proteomes" id="UP000007799">
    <property type="component" value="Unassembled WGS sequence"/>
</dbReference>
<feature type="repeat" description="TPR" evidence="3">
    <location>
        <begin position="1584"/>
        <end position="1617"/>
    </location>
</feature>
<dbReference type="SMART" id="SM00028">
    <property type="entry name" value="TPR"/>
    <property type="match status" value="18"/>
</dbReference>
<keyword evidence="1" id="KW-0677">Repeat</keyword>
<dbReference type="PANTHER" id="PTHR44858">
    <property type="entry name" value="TETRATRICOPEPTIDE REPEAT PROTEIN 6"/>
    <property type="match status" value="1"/>
</dbReference>
<feature type="compositionally biased region" description="Acidic residues" evidence="4">
    <location>
        <begin position="328"/>
        <end position="337"/>
    </location>
</feature>
<dbReference type="SMART" id="SM00671">
    <property type="entry name" value="SEL1"/>
    <property type="match status" value="3"/>
</dbReference>
<feature type="compositionally biased region" description="Basic and acidic residues" evidence="4">
    <location>
        <begin position="90"/>
        <end position="106"/>
    </location>
</feature>
<proteinExistence type="predicted"/>
<dbReference type="KEGG" id="sre:PTSG_09319"/>
<feature type="compositionally biased region" description="Polar residues" evidence="4">
    <location>
        <begin position="602"/>
        <end position="611"/>
    </location>
</feature>
<dbReference type="InterPro" id="IPR011990">
    <property type="entry name" value="TPR-like_helical_dom_sf"/>
</dbReference>
<feature type="region of interest" description="Disordered" evidence="4">
    <location>
        <begin position="1"/>
        <end position="358"/>
    </location>
</feature>
<feature type="region of interest" description="Disordered" evidence="4">
    <location>
        <begin position="667"/>
        <end position="686"/>
    </location>
</feature>
<feature type="compositionally biased region" description="Gly residues" evidence="4">
    <location>
        <begin position="9"/>
        <end position="21"/>
    </location>
</feature>
<feature type="repeat" description="TPR" evidence="3">
    <location>
        <begin position="815"/>
        <end position="848"/>
    </location>
</feature>
<evidence type="ECO:0000313" key="6">
    <source>
        <dbReference type="Proteomes" id="UP000007799"/>
    </source>
</evidence>
<keyword evidence="6" id="KW-1185">Reference proteome</keyword>
<feature type="compositionally biased region" description="Basic and acidic residues" evidence="4">
    <location>
        <begin position="553"/>
        <end position="580"/>
    </location>
</feature>
<protein>
    <submittedName>
        <fullName evidence="5">Uncharacterized protein</fullName>
    </submittedName>
</protein>
<evidence type="ECO:0000256" key="4">
    <source>
        <dbReference type="SAM" id="MobiDB-lite"/>
    </source>
</evidence>
<feature type="compositionally biased region" description="Low complexity" evidence="4">
    <location>
        <begin position="587"/>
        <end position="601"/>
    </location>
</feature>
<evidence type="ECO:0000256" key="1">
    <source>
        <dbReference type="ARBA" id="ARBA00022737"/>
    </source>
</evidence>
<dbReference type="Pfam" id="PF13432">
    <property type="entry name" value="TPR_16"/>
    <property type="match status" value="2"/>
</dbReference>
<dbReference type="eggNOG" id="KOG1124">
    <property type="taxonomic scope" value="Eukaryota"/>
</dbReference>
<dbReference type="Gene3D" id="1.25.40.10">
    <property type="entry name" value="Tetratricopeptide repeat domain"/>
    <property type="match status" value="10"/>
</dbReference>
<dbReference type="SUPFAM" id="SSF48452">
    <property type="entry name" value="TPR-like"/>
    <property type="match status" value="6"/>
</dbReference>
<dbReference type="PANTHER" id="PTHR44858:SF18">
    <property type="entry name" value="TETRATRICOPEPTIDE REPEAT (TPR) PROTEIN"/>
    <property type="match status" value="1"/>
</dbReference>
<dbReference type="STRING" id="946362.F2UMA5"/>
<evidence type="ECO:0000256" key="3">
    <source>
        <dbReference type="PROSITE-ProRule" id="PRU00339"/>
    </source>
</evidence>
<dbReference type="InterPro" id="IPR050498">
    <property type="entry name" value="Ycf3"/>
</dbReference>
<sequence>MDGLRVVGSAGGSKGGGGSGDGSKTAASRPPQQPQQQQQQQKHGSGGESGHIITAVDPQQQEAADVPGPLPAIEGDVVSRPATVSTRPGSMRELHRSYDARMRALLDDTEGTGQGGARNGDDNLLSRNVGTPPEVTNPFDLPEFAFTAEELQPSGDEEEEDDNVDSATAVGSGAPALATSPEPSLGMQQGEQAATAEATSGGDGTGDQSSSPDATDVISPLPLSDDAVPTYTSTARATGGGAMLQPASLPDASSPAGNHQQPLLRQPTSADADTTTTLPHIVSVVGTPAGRPHTGMSTPPTGMRDGFSLTGTAVKRSAAPPAIRVDGSDSEDSDGEGGDPTPRERPPRTPSTPQPFALQRELTRSGLSAVLAPPARNTSTSSPPKSPQTMHVFCMKEAVGMGVSPSFASLHLGRDDVASSHAPVLKTITLPVTNLDLNIGDGALRPVKQSQPPFAPQKPADTTGRKGFNSTFRQRGLKTRGVARSKDQHLPAEVVRTVAPVFMGRMGALEPEIDDSTWAGQLPGSSLLTATQTLGRSSGSSLLSVARSSSDALSDKHTRVVDRESKSRLEAVRSMLERSRSRTTAASDQTSTSPPQHSSSSAAKNPDTTTGGDADESLEDERSARVTTPTPTKRESNTDVNADKIAASVRQTKEFYATLAFIEKTSKQRDLLQSGADPEETEEEATLRKEHEALMAKYMQAQSENSPSEEEQTTLLIKLGETSLHLARPDAALGFLQGAVSQSPRNVHARWLLFMAYAIVGNTHSGLEVIDQCIRLQPEYRFYRARAHLLKDTTGKETDTISALQMAIIYNGQDADAYYMKAMLEEEHGDMQQAASDLLMVLEIDPDHLMARRKYAEVLFNRGSYRQSIKHLTALIVAMPYDSHLYFQRAMANSHSGDHVSALRDITQCIHLEPNNKRAYFNRALMLSRAHPRRAIKDLSIALLIDASHELSTEAYLRRGMLYAMLFQHKEALPDLLACLASEELQCLKLGHPTKTLVAVLCQLGLLNLRQLGKYATAIKYFTKALGADPSCEDAILARAECYLELDKQSRAFETDYSDQTLFRALHDYARLIHIAPTNIKYRLLCGRLALRLGLARQAEAMLSGARRLCDHLGQTPSLQTDVDIFLGHRDEAIAVLCRTVWPSSGNTAAITNVTEHLADNRVEGGIVETYFPALGRALLKSNRVQEAVSVFQHMVEVGAESADVYYNLGLCCLKLGDDKLALNVFNQAVSMDNTHSLALFERAKCKLKLGLPRVLPDVNRALEKDPSLWQGFLTRAAYFAGQSRFPKAILDCNNALRIEPSSTRALIMRGCLKLLNKTLELGVRDLTDATERDPGNPLAFFNRGVGHHMLGQYNNAVSDYSTVLLYDKGEGYREQVLLNRALAYMSMGSNLAALCDLLELLERSPENASNPLLLHTTALCFYRNRDYLNSIEYYSRAIDLDHHFVQAYLGRGNALLDMNTERSRRLSKRDFLRAIHIDPRFTPAYHNLAVSMQTSGHLKQAYVVLSHAITWAPHNSVLLEARAVVSLQVQQLGDAFRDLSHAISVHPTAKLYNARGVVLLYSKQGRPAVEDFRAAIAADATYVLAYYNLANVLLAKRQLRQALSLYDKACELSEEDDDDLFNNRGICKASLGEMADALDDFKRAAATPHCHEDVLFNLALAHEKLDNLEEASAAIDKYLERVDRVDTLAQRLRAHIQAAMHAKASSTGSLLP</sequence>
<feature type="compositionally biased region" description="Low complexity" evidence="4">
    <location>
        <begin position="188"/>
        <end position="211"/>
    </location>
</feature>
<dbReference type="Pfam" id="PF13181">
    <property type="entry name" value="TPR_8"/>
    <property type="match status" value="3"/>
</dbReference>
<name>F2UMA5_SALR5</name>
<feature type="compositionally biased region" description="Polar residues" evidence="4">
    <location>
        <begin position="255"/>
        <end position="278"/>
    </location>
</feature>
<dbReference type="EMBL" id="GL832982">
    <property type="protein sequence ID" value="EGD78254.1"/>
    <property type="molecule type" value="Genomic_DNA"/>
</dbReference>
<feature type="region of interest" description="Disordered" evidence="4">
    <location>
        <begin position="546"/>
        <end position="641"/>
    </location>
</feature>
<reference evidence="5" key="1">
    <citation type="submission" date="2009-08" db="EMBL/GenBank/DDBJ databases">
        <title>Annotation of Salpingoeca rosetta.</title>
        <authorList>
            <consortium name="The Broad Institute Genome Sequencing Platform"/>
            <person name="Russ C."/>
            <person name="Cuomo C."/>
            <person name="Burger G."/>
            <person name="Gray M.W."/>
            <person name="Holland P.W.H."/>
            <person name="King N."/>
            <person name="Lang F.B.F."/>
            <person name="Roger A.J."/>
            <person name="Ruiz-Trillo I."/>
            <person name="Young S.K."/>
            <person name="Zeng Q."/>
            <person name="Gargeya S."/>
            <person name="Alvarado L."/>
            <person name="Berlin A."/>
            <person name="Chapman S.B."/>
            <person name="Chen Z."/>
            <person name="Freedman E."/>
            <person name="Gellesch M."/>
            <person name="Goldberg J."/>
            <person name="Griggs A."/>
            <person name="Gujja S."/>
            <person name="Heilman E."/>
            <person name="Heiman D."/>
            <person name="Howarth C."/>
            <person name="Mehta T."/>
            <person name="Neiman D."/>
            <person name="Pearson M."/>
            <person name="Roberts A."/>
            <person name="Saif S."/>
            <person name="Shea T."/>
            <person name="Shenoy N."/>
            <person name="Sisk P."/>
            <person name="Stolte C."/>
            <person name="Sykes S."/>
            <person name="White J."/>
            <person name="Yandava C."/>
            <person name="Haas B."/>
            <person name="Nusbaum C."/>
            <person name="Birren B."/>
        </authorList>
    </citation>
    <scope>NUCLEOTIDE SEQUENCE</scope>
    <source>
        <strain evidence="5">ATCC 50818</strain>
    </source>
</reference>
<organism evidence="5 6">
    <name type="scientific">Salpingoeca rosetta (strain ATCC 50818 / BSB-021)</name>
    <dbReference type="NCBI Taxonomy" id="946362"/>
    <lineage>
        <taxon>Eukaryota</taxon>
        <taxon>Choanoflagellata</taxon>
        <taxon>Craspedida</taxon>
        <taxon>Salpingoecidae</taxon>
        <taxon>Salpingoeca</taxon>
    </lineage>
</organism>
<dbReference type="InterPro" id="IPR019734">
    <property type="entry name" value="TPR_rpt"/>
</dbReference>
<evidence type="ECO:0000256" key="2">
    <source>
        <dbReference type="ARBA" id="ARBA00022803"/>
    </source>
</evidence>
<dbReference type="OrthoDB" id="1658288at2759"/>
<feature type="compositionally biased region" description="Low complexity" evidence="4">
    <location>
        <begin position="22"/>
        <end position="41"/>
    </location>
</feature>
<dbReference type="RefSeq" id="XP_004989577.1">
    <property type="nucleotide sequence ID" value="XM_004989520.1"/>
</dbReference>